<keyword evidence="1" id="KW-0472">Membrane</keyword>
<keyword evidence="1" id="KW-1133">Transmembrane helix</keyword>
<feature type="transmembrane region" description="Helical" evidence="1">
    <location>
        <begin position="281"/>
        <end position="300"/>
    </location>
</feature>
<gene>
    <name evidence="2" type="ORF">GALMADRAFT_144042</name>
</gene>
<keyword evidence="1" id="KW-0812">Transmembrane</keyword>
<name>A0A067SX61_GALM3</name>
<dbReference type="AlphaFoldDB" id="A0A067SX61"/>
<protein>
    <submittedName>
        <fullName evidence="2">Uncharacterized protein</fullName>
    </submittedName>
</protein>
<dbReference type="OrthoDB" id="2873242at2759"/>
<reference evidence="3" key="1">
    <citation type="journal article" date="2014" name="Proc. Natl. Acad. Sci. U.S.A.">
        <title>Extensive sampling of basidiomycete genomes demonstrates inadequacy of the white-rot/brown-rot paradigm for wood decay fungi.</title>
        <authorList>
            <person name="Riley R."/>
            <person name="Salamov A.A."/>
            <person name="Brown D.W."/>
            <person name="Nagy L.G."/>
            <person name="Floudas D."/>
            <person name="Held B.W."/>
            <person name="Levasseur A."/>
            <person name="Lombard V."/>
            <person name="Morin E."/>
            <person name="Otillar R."/>
            <person name="Lindquist E.A."/>
            <person name="Sun H."/>
            <person name="LaButti K.M."/>
            <person name="Schmutz J."/>
            <person name="Jabbour D."/>
            <person name="Luo H."/>
            <person name="Baker S.E."/>
            <person name="Pisabarro A.G."/>
            <person name="Walton J.D."/>
            <person name="Blanchette R.A."/>
            <person name="Henrissat B."/>
            <person name="Martin F."/>
            <person name="Cullen D."/>
            <person name="Hibbett D.S."/>
            <person name="Grigoriev I.V."/>
        </authorList>
    </citation>
    <scope>NUCLEOTIDE SEQUENCE [LARGE SCALE GENOMIC DNA]</scope>
    <source>
        <strain evidence="3">CBS 339.88</strain>
    </source>
</reference>
<evidence type="ECO:0000313" key="3">
    <source>
        <dbReference type="Proteomes" id="UP000027222"/>
    </source>
</evidence>
<dbReference type="STRING" id="685588.A0A067SX61"/>
<sequence length="353" mass="38557">MSLPAAAAAADPSFISLEKSFTSADLNSVVLFTFLMGIYTMVYLGTLILYLIRKSSQRRMVIFSITLLYLLGVIMLGVQWYGLERAFLVDGETLESTFTALITVPGWSNLLGGICTLYMIVIADGLLVWRCFFVWNRSLRVSGLPFLLFLTEIGEFESIWVIDGTKFSPTVLCFVGTIFLGEQVKFERVIPIKIAVLLDNIEEALFFTSLSSSLLATLLIAFRIHKVSKQDGRSQRRFGHVIEIVVQSAAIYSFALLIPGIGNTLTSIAPANVAFENYGEAVAFSIIGIVPTIMVARVCLAADTSTHVSTLANLSGLQFQGRSTRQNGTQIMVEDAPATSVEVVFTDKAVGTA</sequence>
<feature type="transmembrane region" description="Helical" evidence="1">
    <location>
        <begin position="141"/>
        <end position="162"/>
    </location>
</feature>
<evidence type="ECO:0000256" key="1">
    <source>
        <dbReference type="SAM" id="Phobius"/>
    </source>
</evidence>
<organism evidence="2 3">
    <name type="scientific">Galerina marginata (strain CBS 339.88)</name>
    <dbReference type="NCBI Taxonomy" id="685588"/>
    <lineage>
        <taxon>Eukaryota</taxon>
        <taxon>Fungi</taxon>
        <taxon>Dikarya</taxon>
        <taxon>Basidiomycota</taxon>
        <taxon>Agaricomycotina</taxon>
        <taxon>Agaricomycetes</taxon>
        <taxon>Agaricomycetidae</taxon>
        <taxon>Agaricales</taxon>
        <taxon>Agaricineae</taxon>
        <taxon>Strophariaceae</taxon>
        <taxon>Galerina</taxon>
    </lineage>
</organism>
<feature type="transmembrane region" description="Helical" evidence="1">
    <location>
        <begin position="242"/>
        <end position="261"/>
    </location>
</feature>
<feature type="transmembrane region" description="Helical" evidence="1">
    <location>
        <begin position="61"/>
        <end position="81"/>
    </location>
</feature>
<accession>A0A067SX61</accession>
<feature type="transmembrane region" description="Helical" evidence="1">
    <location>
        <begin position="110"/>
        <end position="129"/>
    </location>
</feature>
<dbReference type="Proteomes" id="UP000027222">
    <property type="component" value="Unassembled WGS sequence"/>
</dbReference>
<evidence type="ECO:0000313" key="2">
    <source>
        <dbReference type="EMBL" id="KDR71358.1"/>
    </source>
</evidence>
<proteinExistence type="predicted"/>
<dbReference type="HOGENOM" id="CLU_054795_0_0_1"/>
<keyword evidence="3" id="KW-1185">Reference proteome</keyword>
<feature type="transmembrane region" description="Helical" evidence="1">
    <location>
        <begin position="29"/>
        <end position="52"/>
    </location>
</feature>
<feature type="transmembrane region" description="Helical" evidence="1">
    <location>
        <begin position="204"/>
        <end position="222"/>
    </location>
</feature>
<dbReference type="EMBL" id="KL142393">
    <property type="protein sequence ID" value="KDR71358.1"/>
    <property type="molecule type" value="Genomic_DNA"/>
</dbReference>